<feature type="region of interest" description="Disordered" evidence="1">
    <location>
        <begin position="36"/>
        <end position="94"/>
    </location>
</feature>
<dbReference type="AlphaFoldDB" id="K8EQZ7"/>
<evidence type="ECO:0000313" key="3">
    <source>
        <dbReference type="EMBL" id="CCO20682.1"/>
    </source>
</evidence>
<dbReference type="Pfam" id="PF07572">
    <property type="entry name" value="BCNT"/>
    <property type="match status" value="1"/>
</dbReference>
<feature type="compositionally biased region" description="Acidic residues" evidence="1">
    <location>
        <begin position="43"/>
        <end position="58"/>
    </location>
</feature>
<dbReference type="GeneID" id="19010849"/>
<proteinExistence type="predicted"/>
<dbReference type="KEGG" id="bpg:Bathy18g01460"/>
<dbReference type="InterPro" id="IPR011421">
    <property type="entry name" value="BCNT-C"/>
</dbReference>
<evidence type="ECO:0000256" key="1">
    <source>
        <dbReference type="SAM" id="MobiDB-lite"/>
    </source>
</evidence>
<keyword evidence="4" id="KW-1185">Reference proteome</keyword>
<reference evidence="3 4" key="1">
    <citation type="submission" date="2011-10" db="EMBL/GenBank/DDBJ databases">
        <authorList>
            <person name="Genoscope - CEA"/>
        </authorList>
    </citation>
    <scope>NUCLEOTIDE SEQUENCE [LARGE SCALE GENOMIC DNA]</scope>
    <source>
        <strain evidence="3 4">RCC 1105</strain>
    </source>
</reference>
<feature type="region of interest" description="Disordered" evidence="1">
    <location>
        <begin position="115"/>
        <end position="183"/>
    </location>
</feature>
<name>K8EQZ7_9CHLO</name>
<sequence>MFEEYNQVVKTAKELSREDFESFEFQPKKKVREMFEKLMTATTEEEEEEEEEEDDKEEEEKKNKKDATTTTTKKRKATTEKTNDNLLASSSSNLSTVMKMMRQISPIELACKLNSKHKDAEEKPTSSERILSRLLSTSSASTTKSKKGEKKPPETVQVKKKKKTKEEGEPAAEAEEQEVEEEIDERLKLAREAMEAAKTSRKVHKIKDHGGLKAVIEKRDFAGMVMEVEKTYKEGSKEAKAAEEKENLKGQKMSGLDALIAKIEKSKKMSVLDKTKMDWKKVKDSNEEIDEELEMHRKSKNTYTEQQSFLQQAEYREYEKERDARLAANARRGPGI</sequence>
<gene>
    <name evidence="3" type="ordered locus">Bathy18g01460</name>
</gene>
<dbReference type="eggNOG" id="KOG4776">
    <property type="taxonomic scope" value="Eukaryota"/>
</dbReference>
<dbReference type="EMBL" id="FO082261">
    <property type="protein sequence ID" value="CCO20682.1"/>
    <property type="molecule type" value="Genomic_DNA"/>
</dbReference>
<dbReference type="PANTHER" id="PTHR48295:SF1">
    <property type="entry name" value="SWR1-COMPLEX PROTEIN 5"/>
    <property type="match status" value="1"/>
</dbReference>
<accession>K8EQZ7</accession>
<protein>
    <recommendedName>
        <fullName evidence="2">BCNT-C domain-containing protein</fullName>
    </recommendedName>
</protein>
<feature type="compositionally biased region" description="Acidic residues" evidence="1">
    <location>
        <begin position="169"/>
        <end position="183"/>
    </location>
</feature>
<evidence type="ECO:0000313" key="4">
    <source>
        <dbReference type="Proteomes" id="UP000198341"/>
    </source>
</evidence>
<dbReference type="Proteomes" id="UP000198341">
    <property type="component" value="Chromosome 18"/>
</dbReference>
<evidence type="ECO:0000259" key="2">
    <source>
        <dbReference type="PROSITE" id="PS51279"/>
    </source>
</evidence>
<dbReference type="OrthoDB" id="498394at2759"/>
<dbReference type="RefSeq" id="XP_007508191.1">
    <property type="nucleotide sequence ID" value="XM_007508129.1"/>
</dbReference>
<dbReference type="InterPro" id="IPR027124">
    <property type="entry name" value="Swc5/CFDP1/2"/>
</dbReference>
<dbReference type="PROSITE" id="PS51279">
    <property type="entry name" value="BCNT_C"/>
    <property type="match status" value="1"/>
</dbReference>
<organism evidence="3 4">
    <name type="scientific">Bathycoccus prasinos</name>
    <dbReference type="NCBI Taxonomy" id="41875"/>
    <lineage>
        <taxon>Eukaryota</taxon>
        <taxon>Viridiplantae</taxon>
        <taxon>Chlorophyta</taxon>
        <taxon>Mamiellophyceae</taxon>
        <taxon>Mamiellales</taxon>
        <taxon>Bathycoccaceae</taxon>
        <taxon>Bathycoccus</taxon>
    </lineage>
</organism>
<feature type="domain" description="BCNT-C" evidence="2">
    <location>
        <begin position="250"/>
        <end position="331"/>
    </location>
</feature>
<feature type="compositionally biased region" description="Low complexity" evidence="1">
    <location>
        <begin position="84"/>
        <end position="94"/>
    </location>
</feature>
<dbReference type="PANTHER" id="PTHR48295">
    <property type="entry name" value="CRANIOFACIAL DEVELOPMENT PROTEIN 1"/>
    <property type="match status" value="1"/>
</dbReference>
<feature type="compositionally biased region" description="Low complexity" evidence="1">
    <location>
        <begin position="127"/>
        <end position="143"/>
    </location>
</feature>
<feature type="compositionally biased region" description="Basic and acidic residues" evidence="1">
    <location>
        <begin position="116"/>
        <end position="126"/>
    </location>
</feature>
<dbReference type="STRING" id="41875.K8EQZ7"/>